<organism evidence="10 11">
    <name type="scientific">Agrilus planipennis</name>
    <name type="common">Emerald ash borer</name>
    <name type="synonym">Agrilus marcopoli</name>
    <dbReference type="NCBI Taxonomy" id="224129"/>
    <lineage>
        <taxon>Eukaryota</taxon>
        <taxon>Metazoa</taxon>
        <taxon>Ecdysozoa</taxon>
        <taxon>Arthropoda</taxon>
        <taxon>Hexapoda</taxon>
        <taxon>Insecta</taxon>
        <taxon>Pterygota</taxon>
        <taxon>Neoptera</taxon>
        <taxon>Endopterygota</taxon>
        <taxon>Coleoptera</taxon>
        <taxon>Polyphaga</taxon>
        <taxon>Elateriformia</taxon>
        <taxon>Buprestoidea</taxon>
        <taxon>Buprestidae</taxon>
        <taxon>Agrilinae</taxon>
        <taxon>Agrilus</taxon>
    </lineage>
</organism>
<evidence type="ECO:0000313" key="11">
    <source>
        <dbReference type="RefSeq" id="XP_018329115.1"/>
    </source>
</evidence>
<dbReference type="FunCoup" id="A0A1W4X9V1">
    <property type="interactions" value="822"/>
</dbReference>
<evidence type="ECO:0000256" key="5">
    <source>
        <dbReference type="ARBA" id="ARBA00022927"/>
    </source>
</evidence>
<evidence type="ECO:0000256" key="9">
    <source>
        <dbReference type="SAM" id="Coils"/>
    </source>
</evidence>
<accession>A0A1W4X9V1</accession>
<dbReference type="GO" id="GO:0006890">
    <property type="term" value="P:retrograde vesicle-mediated transport, Golgi to endoplasmic reticulum"/>
    <property type="evidence" value="ECO:0007669"/>
    <property type="project" value="TreeGrafter"/>
</dbReference>
<comment type="similarity">
    <text evidence="2">Belongs to the COG7 family.</text>
</comment>
<dbReference type="GeneID" id="108739628"/>
<dbReference type="PANTHER" id="PTHR21443:SF0">
    <property type="entry name" value="CONSERVED OLIGOMERIC GOLGI COMPLEX SUBUNIT 7"/>
    <property type="match status" value="1"/>
</dbReference>
<keyword evidence="4" id="KW-0813">Transport</keyword>
<keyword evidence="5" id="KW-0653">Protein transport</keyword>
<evidence type="ECO:0000256" key="8">
    <source>
        <dbReference type="ARBA" id="ARBA00031345"/>
    </source>
</evidence>
<dbReference type="Pfam" id="PF10191">
    <property type="entry name" value="COG7"/>
    <property type="match status" value="2"/>
</dbReference>
<dbReference type="Proteomes" id="UP000192223">
    <property type="component" value="Unplaced"/>
</dbReference>
<keyword evidence="6" id="KW-0333">Golgi apparatus</keyword>
<dbReference type="AlphaFoldDB" id="A0A1W4X9V1"/>
<dbReference type="OrthoDB" id="245173at2759"/>
<dbReference type="CTD" id="91949"/>
<dbReference type="InParanoid" id="A0A1W4X9V1"/>
<protein>
    <recommendedName>
        <fullName evidence="3">Conserved oligomeric Golgi complex subunit 7</fullName>
    </recommendedName>
    <alternativeName>
        <fullName evidence="8">Component of oligomeric Golgi complex 7</fullName>
    </alternativeName>
</protein>
<evidence type="ECO:0000256" key="4">
    <source>
        <dbReference type="ARBA" id="ARBA00022448"/>
    </source>
</evidence>
<sequence length="725" mass="83503">MDISAFSDENFDVKAWINNTLKNADQDKKENFTMSLVMKLQLYVQQINSVLEQTSEQILTSLPKIMRDTKNLQEEALILREKMESVKEEIFKVEQDTGPSLQSIEKLDRLKSQLEIAKQSLHESDNWTMLVNDLEELFDSKNIEVIATKLLSMQQSLKLLINAPDYEDRKLQLEGLKNRLEAITSPMIVQTFTTNNIEQAISYAQIFESINRMPQLIKYYHNCHKELLLKKWRDQLEVEQDEQICQCIHNYLDFLLSHWHSQAKWFSQVFPHNSALDALTDTYVSALSGLDPSIGDCIEAALKQTTEKLNLLNDVKQILKQFATNITALVETSTQGKIDKQKHLPLLQVIYSPLVNFVSKYAAYEQAFLLQKLSNINYVKDDLNDTVKSLNFTIPQIVDLARDAKKRCHDITENCGLCGLLIAIRALFINFADYFRVVLRQIERSRTHKEEWNVFQLCLTHLESTGDVLLKIQQLEKDLTRTVLDVNENDVEIQYKYLLLNSVDRKEFESLIRCVTDGTQLFLLDYVTSEFSKLCADIHRTLYQVVLEPIVGHLDVAKKPEAWANVNDLVFNNDLPDYSFSPQEYITQIGLYLMTLPQHLEPFFFRENPSLWTALKAADERYNVAGEDVVLADIFLRIIATSVCQSFSDRILSIRELNQMASRQLSHDIGYLANVLEDLGVSVTEDLKQLSNLLKLPSDVYQTQSSGYMAKYVAAVRQMRNITST</sequence>
<dbReference type="GO" id="GO:0007030">
    <property type="term" value="P:Golgi organization"/>
    <property type="evidence" value="ECO:0007669"/>
    <property type="project" value="TreeGrafter"/>
</dbReference>
<keyword evidence="9" id="KW-0175">Coiled coil</keyword>
<evidence type="ECO:0000256" key="1">
    <source>
        <dbReference type="ARBA" id="ARBA00004395"/>
    </source>
</evidence>
<dbReference type="STRING" id="224129.A0A1W4X9V1"/>
<dbReference type="KEGG" id="apln:108739628"/>
<dbReference type="GO" id="GO:0017119">
    <property type="term" value="C:Golgi transport complex"/>
    <property type="evidence" value="ECO:0007669"/>
    <property type="project" value="InterPro"/>
</dbReference>
<keyword evidence="7" id="KW-0472">Membrane</keyword>
<evidence type="ECO:0000313" key="10">
    <source>
        <dbReference type="Proteomes" id="UP000192223"/>
    </source>
</evidence>
<evidence type="ECO:0000256" key="2">
    <source>
        <dbReference type="ARBA" id="ARBA00005831"/>
    </source>
</evidence>
<evidence type="ECO:0000256" key="7">
    <source>
        <dbReference type="ARBA" id="ARBA00023136"/>
    </source>
</evidence>
<dbReference type="GO" id="GO:0000139">
    <property type="term" value="C:Golgi membrane"/>
    <property type="evidence" value="ECO:0007669"/>
    <property type="project" value="UniProtKB-SubCell"/>
</dbReference>
<reference evidence="11" key="1">
    <citation type="submission" date="2025-08" db="UniProtKB">
        <authorList>
            <consortium name="RefSeq"/>
        </authorList>
    </citation>
    <scope>IDENTIFICATION</scope>
    <source>
        <tissue evidence="11">Entire body</tissue>
    </source>
</reference>
<feature type="coiled-coil region" evidence="9">
    <location>
        <begin position="69"/>
        <end position="124"/>
    </location>
</feature>
<dbReference type="PANTHER" id="PTHR21443">
    <property type="entry name" value="CONSERVED OLIGOMERIC GOLGI COMPLEX COMPONENT 7"/>
    <property type="match status" value="1"/>
</dbReference>
<evidence type="ECO:0000256" key="6">
    <source>
        <dbReference type="ARBA" id="ARBA00023034"/>
    </source>
</evidence>
<evidence type="ECO:0000256" key="3">
    <source>
        <dbReference type="ARBA" id="ARBA00020984"/>
    </source>
</evidence>
<proteinExistence type="inferred from homology"/>
<keyword evidence="10" id="KW-1185">Reference proteome</keyword>
<name>A0A1W4X9V1_AGRPL</name>
<dbReference type="InterPro" id="IPR019335">
    <property type="entry name" value="COG7"/>
</dbReference>
<dbReference type="GO" id="GO:0006886">
    <property type="term" value="P:intracellular protein transport"/>
    <property type="evidence" value="ECO:0007669"/>
    <property type="project" value="InterPro"/>
</dbReference>
<dbReference type="RefSeq" id="XP_018329115.1">
    <property type="nucleotide sequence ID" value="XM_018473613.1"/>
</dbReference>
<gene>
    <name evidence="11" type="primary">LOC108739628</name>
</gene>
<comment type="subcellular location">
    <subcellularLocation>
        <location evidence="1">Golgi apparatus membrane</location>
        <topology evidence="1">Peripheral membrane protein</topology>
    </subcellularLocation>
</comment>